<feature type="region of interest" description="Disordered" evidence="1">
    <location>
        <begin position="207"/>
        <end position="233"/>
    </location>
</feature>
<evidence type="ECO:0000256" key="1">
    <source>
        <dbReference type="SAM" id="MobiDB-lite"/>
    </source>
</evidence>
<dbReference type="VEuPathDB" id="FungiDB:SMAC_09453"/>
<evidence type="ECO:0000313" key="2">
    <source>
        <dbReference type="EMBL" id="KAA8622067.1"/>
    </source>
</evidence>
<proteinExistence type="predicted"/>
<dbReference type="AlphaFoldDB" id="A0A8S8ZC08"/>
<dbReference type="EMBL" id="NMPR01000337">
    <property type="protein sequence ID" value="KAA8622067.1"/>
    <property type="molecule type" value="Genomic_DNA"/>
</dbReference>
<name>A0A8S8ZC08_SORMA</name>
<reference evidence="2 3" key="1">
    <citation type="submission" date="2017-07" db="EMBL/GenBank/DDBJ databases">
        <title>Genome sequence of the Sordaria macrospora wild type strain R19027.</title>
        <authorList>
            <person name="Nowrousian M."/>
            <person name="Teichert I."/>
            <person name="Kueck U."/>
        </authorList>
    </citation>
    <scope>NUCLEOTIDE SEQUENCE [LARGE SCALE GENOMIC DNA]</scope>
    <source>
        <strain evidence="2 3">R19027</strain>
        <tissue evidence="2">Mycelium</tissue>
    </source>
</reference>
<comment type="caution">
    <text evidence="2">The sequence shown here is derived from an EMBL/GenBank/DDBJ whole genome shotgun (WGS) entry which is preliminary data.</text>
</comment>
<dbReference type="OMA" id="FAWMPKE"/>
<gene>
    <name evidence="2" type="ORF">SMACR_09453</name>
</gene>
<protein>
    <submittedName>
        <fullName evidence="2">Uncharacterized protein</fullName>
    </submittedName>
</protein>
<dbReference type="Proteomes" id="UP000433876">
    <property type="component" value="Unassembled WGS sequence"/>
</dbReference>
<evidence type="ECO:0000313" key="3">
    <source>
        <dbReference type="Proteomes" id="UP000433876"/>
    </source>
</evidence>
<organism evidence="2 3">
    <name type="scientific">Sordaria macrospora</name>
    <dbReference type="NCBI Taxonomy" id="5147"/>
    <lineage>
        <taxon>Eukaryota</taxon>
        <taxon>Fungi</taxon>
        <taxon>Dikarya</taxon>
        <taxon>Ascomycota</taxon>
        <taxon>Pezizomycotina</taxon>
        <taxon>Sordariomycetes</taxon>
        <taxon>Sordariomycetidae</taxon>
        <taxon>Sordariales</taxon>
        <taxon>Sordariaceae</taxon>
        <taxon>Sordaria</taxon>
    </lineage>
</organism>
<accession>A0A8S8ZC08</accession>
<sequence>MSENTSNNMPNYIQGYIHFTSDAENGHHDFDFDINQSSIPSPAEFDFNTPIDRSTQDNTMHQQPQDNEIAPPAYCVDPFDPIHYEDVAQGRTAEEVFGHPVKLDTTLNVEALTHPAVANIFKPVHTINNLRQALDAASAFLNSSHARCTHRFCIRHLKSRVGVELELEILRRKALGTGTCSTDFAWMPKETGKRCDRCAEIRDERARVRKENRASAAPPRELASNPNRRKARS</sequence>